<dbReference type="PROSITE" id="PS00022">
    <property type="entry name" value="EGF_1"/>
    <property type="match status" value="1"/>
</dbReference>
<keyword evidence="1" id="KW-1015">Disulfide bond</keyword>
<feature type="disulfide bond" evidence="1">
    <location>
        <begin position="65"/>
        <end position="75"/>
    </location>
</feature>
<organism evidence="4 5">
    <name type="scientific">Caerostris darwini</name>
    <dbReference type="NCBI Taxonomy" id="1538125"/>
    <lineage>
        <taxon>Eukaryota</taxon>
        <taxon>Metazoa</taxon>
        <taxon>Ecdysozoa</taxon>
        <taxon>Arthropoda</taxon>
        <taxon>Chelicerata</taxon>
        <taxon>Arachnida</taxon>
        <taxon>Araneae</taxon>
        <taxon>Araneomorphae</taxon>
        <taxon>Entelegynae</taxon>
        <taxon>Araneoidea</taxon>
        <taxon>Araneidae</taxon>
        <taxon>Caerostris</taxon>
    </lineage>
</organism>
<evidence type="ECO:0000256" key="1">
    <source>
        <dbReference type="PROSITE-ProRule" id="PRU00076"/>
    </source>
</evidence>
<dbReference type="Proteomes" id="UP001054837">
    <property type="component" value="Unassembled WGS sequence"/>
</dbReference>
<evidence type="ECO:0000313" key="5">
    <source>
        <dbReference type="Proteomes" id="UP001054837"/>
    </source>
</evidence>
<keyword evidence="1" id="KW-0245">EGF-like domain</keyword>
<comment type="caution">
    <text evidence="4">The sequence shown here is derived from an EMBL/GenBank/DDBJ whole genome shotgun (WGS) entry which is preliminary data.</text>
</comment>
<proteinExistence type="predicted"/>
<protein>
    <recommendedName>
        <fullName evidence="3">EGF-like domain-containing protein</fullName>
    </recommendedName>
</protein>
<keyword evidence="2" id="KW-1133">Transmembrane helix</keyword>
<dbReference type="PROSITE" id="PS50026">
    <property type="entry name" value="EGF_3"/>
    <property type="match status" value="1"/>
</dbReference>
<name>A0AAV4PLM4_9ARAC</name>
<feature type="domain" description="EGF-like" evidence="3">
    <location>
        <begin position="61"/>
        <end position="97"/>
    </location>
</feature>
<keyword evidence="5" id="KW-1185">Reference proteome</keyword>
<keyword evidence="2" id="KW-0812">Transmembrane</keyword>
<dbReference type="EMBL" id="BPLQ01003095">
    <property type="protein sequence ID" value="GIX97918.1"/>
    <property type="molecule type" value="Genomic_DNA"/>
</dbReference>
<dbReference type="PROSITE" id="PS01186">
    <property type="entry name" value="EGF_2"/>
    <property type="match status" value="1"/>
</dbReference>
<accession>A0AAV4PLM4</accession>
<feature type="disulfide bond" evidence="1">
    <location>
        <begin position="87"/>
        <end position="96"/>
    </location>
</feature>
<sequence length="163" mass="18619">MWCRAELLSLNNTKREEFYVQARVYSLSNDTLDGSNYSENGDENIIDNIFQDTLSYDDTNDTDVCNPNKCVHGDCMKSGTDGFSCNCEGPYSGFLCDEKNEFIRYSIKRITFIWAISFGVLFVILLIIVGVFIAVLRNHKKMNSSYIDDRCREIPYQSPAARA</sequence>
<comment type="caution">
    <text evidence="1">Lacks conserved residue(s) required for the propagation of feature annotation.</text>
</comment>
<reference evidence="4 5" key="1">
    <citation type="submission" date="2021-06" db="EMBL/GenBank/DDBJ databases">
        <title>Caerostris darwini draft genome.</title>
        <authorList>
            <person name="Kono N."/>
            <person name="Arakawa K."/>
        </authorList>
    </citation>
    <scope>NUCLEOTIDE SEQUENCE [LARGE SCALE GENOMIC DNA]</scope>
</reference>
<dbReference type="SUPFAM" id="SSF57196">
    <property type="entry name" value="EGF/Laminin"/>
    <property type="match status" value="1"/>
</dbReference>
<dbReference type="InterPro" id="IPR000742">
    <property type="entry name" value="EGF"/>
</dbReference>
<evidence type="ECO:0000259" key="3">
    <source>
        <dbReference type="PROSITE" id="PS50026"/>
    </source>
</evidence>
<evidence type="ECO:0000256" key="2">
    <source>
        <dbReference type="SAM" id="Phobius"/>
    </source>
</evidence>
<keyword evidence="2" id="KW-0472">Membrane</keyword>
<feature type="transmembrane region" description="Helical" evidence="2">
    <location>
        <begin position="112"/>
        <end position="136"/>
    </location>
</feature>
<dbReference type="Gene3D" id="2.10.25.10">
    <property type="entry name" value="Laminin"/>
    <property type="match status" value="1"/>
</dbReference>
<evidence type="ECO:0000313" key="4">
    <source>
        <dbReference type="EMBL" id="GIX97918.1"/>
    </source>
</evidence>
<dbReference type="AlphaFoldDB" id="A0AAV4PLM4"/>
<gene>
    <name evidence="4" type="ORF">CDAR_288141</name>
</gene>